<keyword evidence="3" id="KW-1185">Reference proteome</keyword>
<dbReference type="InterPro" id="IPR053178">
    <property type="entry name" value="Osmoadaptation_assoc"/>
</dbReference>
<evidence type="ECO:0000313" key="2">
    <source>
        <dbReference type="EMBL" id="KAF4427920.1"/>
    </source>
</evidence>
<reference evidence="2" key="1">
    <citation type="submission" date="2020-01" db="EMBL/GenBank/DDBJ databases">
        <title>Identification and distribution of gene clusters putatively required for synthesis of sphingolipid metabolism inhibitors in phylogenetically diverse species of the filamentous fungus Fusarium.</title>
        <authorList>
            <person name="Kim H.-S."/>
            <person name="Busman M."/>
            <person name="Brown D.W."/>
            <person name="Divon H."/>
            <person name="Uhlig S."/>
            <person name="Proctor R.H."/>
        </authorList>
    </citation>
    <scope>NUCLEOTIDE SEQUENCE</scope>
    <source>
        <strain evidence="2">NRRL 53441</strain>
    </source>
</reference>
<name>A0A8H4JJX2_9HYPO</name>
<dbReference type="Pfam" id="PF11951">
    <property type="entry name" value="Fungal_trans_2"/>
    <property type="match status" value="1"/>
</dbReference>
<keyword evidence="1" id="KW-0539">Nucleus</keyword>
<proteinExistence type="predicted"/>
<dbReference type="PANTHER" id="PTHR38111">
    <property type="entry name" value="ZN(2)-C6 FUNGAL-TYPE DOMAIN-CONTAINING PROTEIN-RELATED"/>
    <property type="match status" value="1"/>
</dbReference>
<protein>
    <submittedName>
        <fullName evidence="2">Uncharacterized protein</fullName>
    </submittedName>
</protein>
<dbReference type="Proteomes" id="UP000605986">
    <property type="component" value="Unassembled WGS sequence"/>
</dbReference>
<dbReference type="AlphaFoldDB" id="A0A8H4JJX2"/>
<gene>
    <name evidence="2" type="ORF">F53441_14070</name>
</gene>
<dbReference type="PANTHER" id="PTHR38111:SF6">
    <property type="entry name" value="FINGER DOMAIN PROTEIN, PUTATIVE (AFU_ORTHOLOGUE AFUA_8G01940)-RELATED"/>
    <property type="match status" value="1"/>
</dbReference>
<organism evidence="2 3">
    <name type="scientific">Fusarium austroafricanum</name>
    <dbReference type="NCBI Taxonomy" id="2364996"/>
    <lineage>
        <taxon>Eukaryota</taxon>
        <taxon>Fungi</taxon>
        <taxon>Dikarya</taxon>
        <taxon>Ascomycota</taxon>
        <taxon>Pezizomycotina</taxon>
        <taxon>Sordariomycetes</taxon>
        <taxon>Hypocreomycetidae</taxon>
        <taxon>Hypocreales</taxon>
        <taxon>Nectriaceae</taxon>
        <taxon>Fusarium</taxon>
        <taxon>Fusarium concolor species complex</taxon>
    </lineage>
</organism>
<evidence type="ECO:0000313" key="3">
    <source>
        <dbReference type="Proteomes" id="UP000605986"/>
    </source>
</evidence>
<dbReference type="EMBL" id="JAADJG010001036">
    <property type="protein sequence ID" value="KAF4427920.1"/>
    <property type="molecule type" value="Genomic_DNA"/>
</dbReference>
<accession>A0A8H4JJX2</accession>
<comment type="caution">
    <text evidence="2">The sequence shown here is derived from an EMBL/GenBank/DDBJ whole genome shotgun (WGS) entry which is preliminary data.</text>
</comment>
<sequence length="385" mass="43688">MHQHGTEKPNFELNHLSSFKAERDQILFLFVSGMFPLGSTSPQNSFLGSWLWHLPPRLGSSTVLDYAALSVAWAYFSRMHGDPLALKNSELSYLSAVKSLALAIDNPKEQLSSNVLCATMLLGHYETFVNVPYAWTQHAGGAARLMQLRGAERCYESAFEYSMFLTCRAGVISEAFVSGKPCILEDKSWQDIPDGLIEFPLLPESPDMYHDIFSYFALVPGLQYRTRVATSDETRQSLLSTARNLRHNMQQWYHRFTSRDCGLRKPLVVAPISEDHPFHSQYIYHDIMSATMITTYYAYLILLNRTIVSLNPDDEETAENIELAGAICMSVDYCLHAGYCGTTTMRITLPIAHTALPVQYHRWINMWMDKFSAIMEATRIQALHS</sequence>
<evidence type="ECO:0000256" key="1">
    <source>
        <dbReference type="ARBA" id="ARBA00023242"/>
    </source>
</evidence>
<dbReference type="CDD" id="cd12148">
    <property type="entry name" value="fungal_TF_MHR"/>
    <property type="match status" value="1"/>
</dbReference>
<dbReference type="OrthoDB" id="3525185at2759"/>
<dbReference type="InterPro" id="IPR021858">
    <property type="entry name" value="Fun_TF"/>
</dbReference>